<protein>
    <submittedName>
        <fullName evidence="1">ABC transporter substrate-binding protein</fullName>
    </submittedName>
</protein>
<comment type="caution">
    <text evidence="1">The sequence shown here is derived from an EMBL/GenBank/DDBJ whole genome shotgun (WGS) entry which is preliminary data.</text>
</comment>
<dbReference type="Gene3D" id="3.40.50.2300">
    <property type="match status" value="2"/>
</dbReference>
<dbReference type="Proteomes" id="UP000243002">
    <property type="component" value="Unassembled WGS sequence"/>
</dbReference>
<dbReference type="PANTHER" id="PTHR35271">
    <property type="entry name" value="ABC TRANSPORTER, SUBSTRATE-BINDING LIPOPROTEIN-RELATED"/>
    <property type="match status" value="1"/>
</dbReference>
<organism evidence="1 2">
    <name type="scientific">Cyanobium usitatum str. Tous</name>
    <dbReference type="NCBI Taxonomy" id="2116684"/>
    <lineage>
        <taxon>Bacteria</taxon>
        <taxon>Bacillati</taxon>
        <taxon>Cyanobacteriota</taxon>
        <taxon>Cyanophyceae</taxon>
        <taxon>Synechococcales</taxon>
        <taxon>Prochlorococcaceae</taxon>
        <taxon>Cyanobium</taxon>
    </lineage>
</organism>
<evidence type="ECO:0000313" key="1">
    <source>
        <dbReference type="EMBL" id="PSJ03711.1"/>
    </source>
</evidence>
<dbReference type="InterPro" id="IPR028082">
    <property type="entry name" value="Peripla_BP_I"/>
</dbReference>
<dbReference type="AlphaFoldDB" id="A0A2P7MR64"/>
<accession>A0A2P7MR64</accession>
<name>A0A2P7MR64_9CYAN</name>
<dbReference type="CDD" id="cd06325">
    <property type="entry name" value="PBP1_ABC_unchar_transporter"/>
    <property type="match status" value="1"/>
</dbReference>
<dbReference type="EMBL" id="PXXO01000017">
    <property type="protein sequence ID" value="PSJ03711.1"/>
    <property type="molecule type" value="Genomic_DNA"/>
</dbReference>
<sequence length="337" mass="35190">MGLQRREFLTLAGAGAVSTVVLSACGKLGGGTKVKGPTIGMLQMVEAPPPTNTRKGFEAALAEAGYIPGKNVNFIQKDAAGELPNTTLVMKQFVGDQVDMILAVGTPPLQAAMKVAPATTPVLFCYCSNPWGAGAGTPPGAVGQHKPNVVGTIGTNPVGKELDLARQINPELKTVGLIFNPGEPNSEYEAKVLKEEASKRNITVVEQSVANSGEVLQAAQVLADKKVEAFVKIGDYATIQGFGSIAKVGLEKKIPVYSVDADDIKLPGCLATIGWAYFDDGYAAGKLAVRVLKGESPAKMAFEPLTKTELMVNKATAAAIGVTLPEELIKEAQKVVS</sequence>
<dbReference type="InterPro" id="IPR007487">
    <property type="entry name" value="ABC_transpt-TYRBP-like"/>
</dbReference>
<keyword evidence="2" id="KW-1185">Reference proteome</keyword>
<dbReference type="SUPFAM" id="SSF53822">
    <property type="entry name" value="Periplasmic binding protein-like I"/>
    <property type="match status" value="1"/>
</dbReference>
<dbReference type="PANTHER" id="PTHR35271:SF1">
    <property type="entry name" value="ABC TRANSPORTER, SUBSTRATE-BINDING LIPOPROTEIN"/>
    <property type="match status" value="1"/>
</dbReference>
<reference evidence="1 2" key="1">
    <citation type="journal article" date="2018" name="Environ. Microbiol.">
        <title>Ecological and genomic features of two widespread freshwater picocyanobacteria.</title>
        <authorList>
            <person name="Cabello-Yeves P.J."/>
            <person name="Picazo A."/>
            <person name="Camacho A."/>
            <person name="Callieri C."/>
            <person name="Rosselli R."/>
            <person name="Roda-Garcia J.J."/>
            <person name="Coutinho F.H."/>
            <person name="Rodriguez-Valera F."/>
        </authorList>
    </citation>
    <scope>NUCLEOTIDE SEQUENCE [LARGE SCALE GENOMIC DNA]</scope>
    <source>
        <strain evidence="1 2">Tous</strain>
    </source>
</reference>
<dbReference type="PROSITE" id="PS51257">
    <property type="entry name" value="PROKAR_LIPOPROTEIN"/>
    <property type="match status" value="1"/>
</dbReference>
<dbReference type="Pfam" id="PF04392">
    <property type="entry name" value="ABC_sub_bind"/>
    <property type="match status" value="1"/>
</dbReference>
<dbReference type="OrthoDB" id="9776955at2"/>
<proteinExistence type="predicted"/>
<gene>
    <name evidence="1" type="ORF">C7K55_11985</name>
</gene>
<evidence type="ECO:0000313" key="2">
    <source>
        <dbReference type="Proteomes" id="UP000243002"/>
    </source>
</evidence>
<dbReference type="RefSeq" id="WP_106632965.1">
    <property type="nucleotide sequence ID" value="NZ_PXXO01000017.1"/>
</dbReference>